<evidence type="ECO:0000313" key="2">
    <source>
        <dbReference type="EMBL" id="GJE60845.1"/>
    </source>
</evidence>
<reference evidence="2" key="2">
    <citation type="submission" date="2021-08" db="EMBL/GenBank/DDBJ databases">
        <authorList>
            <person name="Tani A."/>
            <person name="Ola A."/>
            <person name="Ogura Y."/>
            <person name="Katsura K."/>
            <person name="Hayashi T."/>
        </authorList>
    </citation>
    <scope>NUCLEOTIDE SEQUENCE</scope>
    <source>
        <strain evidence="2">DSM 23632</strain>
    </source>
</reference>
<dbReference type="InterPro" id="IPR018958">
    <property type="entry name" value="Knr4/Smi1-like_dom"/>
</dbReference>
<dbReference type="EMBL" id="BPRB01000167">
    <property type="protein sequence ID" value="GJE60845.1"/>
    <property type="molecule type" value="Genomic_DNA"/>
</dbReference>
<keyword evidence="3" id="KW-1185">Reference proteome</keyword>
<accession>A0ABQ4U4W5</accession>
<dbReference type="Proteomes" id="UP001055057">
    <property type="component" value="Unassembled WGS sequence"/>
</dbReference>
<reference evidence="2" key="1">
    <citation type="journal article" date="2021" name="Front. Microbiol.">
        <title>Comprehensive Comparative Genomics and Phenotyping of Methylobacterium Species.</title>
        <authorList>
            <person name="Alessa O."/>
            <person name="Ogura Y."/>
            <person name="Fujitani Y."/>
            <person name="Takami H."/>
            <person name="Hayashi T."/>
            <person name="Sahin N."/>
            <person name="Tani A."/>
        </authorList>
    </citation>
    <scope>NUCLEOTIDE SEQUENCE</scope>
    <source>
        <strain evidence="2">DSM 23632</strain>
    </source>
</reference>
<dbReference type="SUPFAM" id="SSF160631">
    <property type="entry name" value="SMI1/KNR4-like"/>
    <property type="match status" value="1"/>
</dbReference>
<dbReference type="Gene3D" id="3.40.1580.10">
    <property type="entry name" value="SMI1/KNR4-like"/>
    <property type="match status" value="1"/>
</dbReference>
<proteinExistence type="predicted"/>
<gene>
    <name evidence="2" type="ORF">MPOCJGCO_2963</name>
</gene>
<feature type="domain" description="Knr4/Smi1-like" evidence="1">
    <location>
        <begin position="13"/>
        <end position="155"/>
    </location>
</feature>
<name>A0ABQ4U4W5_9HYPH</name>
<protein>
    <recommendedName>
        <fullName evidence="1">Knr4/Smi1-like domain-containing protein</fullName>
    </recommendedName>
</protein>
<evidence type="ECO:0000259" key="1">
    <source>
        <dbReference type="SMART" id="SM00860"/>
    </source>
</evidence>
<dbReference type="InterPro" id="IPR037883">
    <property type="entry name" value="Knr4/Smi1-like_sf"/>
</dbReference>
<dbReference type="Pfam" id="PF09346">
    <property type="entry name" value="SMI1_KNR4"/>
    <property type="match status" value="1"/>
</dbReference>
<comment type="caution">
    <text evidence="2">The sequence shown here is derived from an EMBL/GenBank/DDBJ whole genome shotgun (WGS) entry which is preliminary data.</text>
</comment>
<organism evidence="2 3">
    <name type="scientific">Methylobacterium trifolii</name>
    <dbReference type="NCBI Taxonomy" id="1003092"/>
    <lineage>
        <taxon>Bacteria</taxon>
        <taxon>Pseudomonadati</taxon>
        <taxon>Pseudomonadota</taxon>
        <taxon>Alphaproteobacteria</taxon>
        <taxon>Hyphomicrobiales</taxon>
        <taxon>Methylobacteriaceae</taxon>
        <taxon>Methylobacterium</taxon>
    </lineage>
</organism>
<sequence>MWSAVFASLRQGSVSAEAEIARAEAELGFALPESYRSFCRDCGAGLACGHWRIATPTPFEGSDLVTRAGLIAHSVNDAIRLMGEAPELSASPHAFAIEGDDPTIVERACFFGTGEDGSFLFWDVTGTGEYDVWVMDPDLETVRFGGETLLDLMRRVQGASVTTVLGFGAEPLPSTFEGIDAAVLARADPLA</sequence>
<evidence type="ECO:0000313" key="3">
    <source>
        <dbReference type="Proteomes" id="UP001055057"/>
    </source>
</evidence>
<dbReference type="SMART" id="SM00860">
    <property type="entry name" value="SMI1_KNR4"/>
    <property type="match status" value="1"/>
</dbReference>
<dbReference type="RefSeq" id="WP_238183433.1">
    <property type="nucleotide sequence ID" value="NZ_BPRB01000167.1"/>
</dbReference>